<dbReference type="UniPathway" id="UPA00074">
    <property type="reaction ID" value="UER00170"/>
</dbReference>
<evidence type="ECO:0000256" key="3">
    <source>
        <dbReference type="HAMAP-Rule" id="MF_01927"/>
    </source>
</evidence>
<dbReference type="NCBIfam" id="NF004684">
    <property type="entry name" value="PRK06027.1"/>
    <property type="match status" value="1"/>
</dbReference>
<dbReference type="PANTHER" id="PTHR42706:SF1">
    <property type="entry name" value="FORMYLTETRAHYDROFOLATE DEFORMYLASE 2, MITOCHONDRIAL"/>
    <property type="match status" value="1"/>
</dbReference>
<dbReference type="GO" id="GO:0008864">
    <property type="term" value="F:formyltetrahydrofolate deformylase activity"/>
    <property type="evidence" value="ECO:0007669"/>
    <property type="project" value="UniProtKB-UniRule"/>
</dbReference>
<dbReference type="InterPro" id="IPR002376">
    <property type="entry name" value="Formyl_transf_N"/>
</dbReference>
<reference evidence="6 7" key="1">
    <citation type="submission" date="2015-11" db="EMBL/GenBank/DDBJ databases">
        <title>A Two-component Flavoprotein Monooxygenase System MeaXY Responsible for para-Hydroxylation of 2-Methyl-6-ethylaniline and 2,6-Diethylaniline in Sphingobium baderi DE-13.</title>
        <authorList>
            <person name="Cheng M."/>
            <person name="Meng Q."/>
            <person name="Yang Y."/>
            <person name="Chu C."/>
            <person name="Yan X."/>
            <person name="He J."/>
            <person name="Li S."/>
        </authorList>
    </citation>
    <scope>NUCLEOTIDE SEQUENCE [LARGE SCALE GENOMIC DNA]</scope>
    <source>
        <strain evidence="6 7">DE-13</strain>
    </source>
</reference>
<comment type="similarity">
    <text evidence="3">Belongs to the PurU family.</text>
</comment>
<dbReference type="SUPFAM" id="SSF55021">
    <property type="entry name" value="ACT-like"/>
    <property type="match status" value="1"/>
</dbReference>
<gene>
    <name evidence="3" type="primary">purU</name>
    <name evidence="6" type="ORF">ATN00_12730</name>
</gene>
<dbReference type="PIRSF" id="PIRSF036480">
    <property type="entry name" value="FormyFH4_hydr"/>
    <property type="match status" value="1"/>
</dbReference>
<feature type="active site" evidence="3">
    <location>
        <position position="233"/>
    </location>
</feature>
<evidence type="ECO:0000259" key="5">
    <source>
        <dbReference type="Pfam" id="PF00551"/>
    </source>
</evidence>
<dbReference type="InterPro" id="IPR041729">
    <property type="entry name" value="Formyl-FH4-Hydrolase_C"/>
</dbReference>
<dbReference type="NCBIfam" id="TIGR00655">
    <property type="entry name" value="PurU"/>
    <property type="match status" value="1"/>
</dbReference>
<dbReference type="GO" id="GO:0006189">
    <property type="term" value="P:'de novo' IMP biosynthetic process"/>
    <property type="evidence" value="ECO:0007669"/>
    <property type="project" value="UniProtKB-UniRule"/>
</dbReference>
<dbReference type="AlphaFoldDB" id="A0A0S3F030"/>
<dbReference type="CDD" id="cd08648">
    <property type="entry name" value="FMT_core_Formyl-FH4-Hydrolase_C"/>
    <property type="match status" value="1"/>
</dbReference>
<dbReference type="GO" id="GO:0006730">
    <property type="term" value="P:one-carbon metabolic process"/>
    <property type="evidence" value="ECO:0007669"/>
    <property type="project" value="UniProtKB-KW"/>
</dbReference>
<evidence type="ECO:0000313" key="6">
    <source>
        <dbReference type="EMBL" id="ALR21034.1"/>
    </source>
</evidence>
<dbReference type="Pfam" id="PF00551">
    <property type="entry name" value="Formyl_trans_N"/>
    <property type="match status" value="1"/>
</dbReference>
<dbReference type="InterPro" id="IPR004810">
    <property type="entry name" value="PurU"/>
</dbReference>
<dbReference type="PRINTS" id="PR01575">
    <property type="entry name" value="FFH4HYDRLASE"/>
</dbReference>
<sequence>MNGPVASSWVLTLACVDRVGIVAAVSQFLAERGGFITDSQQYADRESGRFFMRVAFEATNNRMDGGTQWLRVEFAPIGDYFAMDWRLTDVDERPRILIAVSKGSHCLADLLHRWQTSTLAVDIMGVVSNHPDMRRITEWHGISYHELPANGDKPTQEAALFDIFERTCSDYLILARYMQVLSEELVAKLVGRCVNIHHSFLPGFKGARPYHRAHERGVKLIGATAHFVTANLDEGPIIEQAVERIDHRATAEDMVRIGRDIETQVLARAVRWIADRRVLLNGRKTVIFR</sequence>
<dbReference type="CDD" id="cd04875">
    <property type="entry name" value="ACT_F4HF-DF"/>
    <property type="match status" value="1"/>
</dbReference>
<protein>
    <recommendedName>
        <fullName evidence="3 4">Formyltetrahydrofolate deformylase</fullName>
        <ecNumber evidence="3 4">3.5.1.10</ecNumber>
    </recommendedName>
    <alternativeName>
        <fullName evidence="3">Formyl-FH(4) hydrolase</fullName>
    </alternativeName>
</protein>
<dbReference type="EMBL" id="CP013264">
    <property type="protein sequence ID" value="ALR21034.1"/>
    <property type="molecule type" value="Genomic_DNA"/>
</dbReference>
<dbReference type="Gene3D" id="3.30.70.260">
    <property type="match status" value="1"/>
</dbReference>
<comment type="function">
    <text evidence="3">Catalyzes the hydrolysis of 10-formyltetrahydrofolate (formyl-FH4) to formate and tetrahydrofolate (FH4).</text>
</comment>
<keyword evidence="2 3" id="KW-0378">Hydrolase</keyword>
<dbReference type="Proteomes" id="UP000056968">
    <property type="component" value="Chromosome"/>
</dbReference>
<evidence type="ECO:0000256" key="1">
    <source>
        <dbReference type="ARBA" id="ARBA00022563"/>
    </source>
</evidence>
<dbReference type="InterPro" id="IPR045865">
    <property type="entry name" value="ACT-like_dom_sf"/>
</dbReference>
<dbReference type="RefSeq" id="WP_062065171.1">
    <property type="nucleotide sequence ID" value="NZ_CP013264.1"/>
</dbReference>
<dbReference type="PANTHER" id="PTHR42706">
    <property type="entry name" value="FORMYLTETRAHYDROFOLATE DEFORMYLASE"/>
    <property type="match status" value="1"/>
</dbReference>
<keyword evidence="3" id="KW-0658">Purine biosynthesis</keyword>
<evidence type="ECO:0000256" key="4">
    <source>
        <dbReference type="NCBIfam" id="TIGR00655"/>
    </source>
</evidence>
<evidence type="ECO:0000256" key="2">
    <source>
        <dbReference type="ARBA" id="ARBA00022801"/>
    </source>
</evidence>
<evidence type="ECO:0000313" key="7">
    <source>
        <dbReference type="Proteomes" id="UP000056968"/>
    </source>
</evidence>
<dbReference type="InterPro" id="IPR044074">
    <property type="entry name" value="PurU_ACT"/>
</dbReference>
<name>A0A0S3F030_9SPHN</name>
<dbReference type="OrthoDB" id="9806170at2"/>
<organism evidence="6 7">
    <name type="scientific">Sphingobium baderi</name>
    <dbReference type="NCBI Taxonomy" id="1332080"/>
    <lineage>
        <taxon>Bacteria</taxon>
        <taxon>Pseudomonadati</taxon>
        <taxon>Pseudomonadota</taxon>
        <taxon>Alphaproteobacteria</taxon>
        <taxon>Sphingomonadales</taxon>
        <taxon>Sphingomonadaceae</taxon>
        <taxon>Sphingobium</taxon>
    </lineage>
</organism>
<keyword evidence="7" id="KW-1185">Reference proteome</keyword>
<comment type="catalytic activity">
    <reaction evidence="3">
        <text>(6R)-10-formyltetrahydrofolate + H2O = (6S)-5,6,7,8-tetrahydrofolate + formate + H(+)</text>
        <dbReference type="Rhea" id="RHEA:19833"/>
        <dbReference type="ChEBI" id="CHEBI:15377"/>
        <dbReference type="ChEBI" id="CHEBI:15378"/>
        <dbReference type="ChEBI" id="CHEBI:15740"/>
        <dbReference type="ChEBI" id="CHEBI:57453"/>
        <dbReference type="ChEBI" id="CHEBI:195366"/>
        <dbReference type="EC" id="3.5.1.10"/>
    </reaction>
</comment>
<dbReference type="KEGG" id="sbd:ATN00_12730"/>
<keyword evidence="1 3" id="KW-0554">One-carbon metabolism</keyword>
<dbReference type="Gene3D" id="3.40.50.170">
    <property type="entry name" value="Formyl transferase, N-terminal domain"/>
    <property type="match status" value="1"/>
</dbReference>
<proteinExistence type="inferred from homology"/>
<comment type="pathway">
    <text evidence="3">Purine metabolism; IMP biosynthesis via de novo pathway; formate from 10-formyl-5,6,7,8-tetrahydrofolate: step 1/1.</text>
</comment>
<dbReference type="STRING" id="1332080.ATN00_12730"/>
<dbReference type="HAMAP" id="MF_01927">
    <property type="entry name" value="PurU"/>
    <property type="match status" value="1"/>
</dbReference>
<accession>A0A0S3F030</accession>
<feature type="domain" description="Formyl transferase N-terminal" evidence="5">
    <location>
        <begin position="95"/>
        <end position="270"/>
    </location>
</feature>
<dbReference type="SUPFAM" id="SSF53328">
    <property type="entry name" value="Formyltransferase"/>
    <property type="match status" value="1"/>
</dbReference>
<dbReference type="EC" id="3.5.1.10" evidence="3 4"/>
<dbReference type="InterPro" id="IPR036477">
    <property type="entry name" value="Formyl_transf_N_sf"/>
</dbReference>